<protein>
    <submittedName>
        <fullName evidence="1">Uncharacterized protein</fullName>
    </submittedName>
</protein>
<evidence type="ECO:0000313" key="2">
    <source>
        <dbReference type="Proteomes" id="UP000293360"/>
    </source>
</evidence>
<comment type="caution">
    <text evidence="1">The sequence shown here is derived from an EMBL/GenBank/DDBJ whole genome shotgun (WGS) entry which is preliminary data.</text>
</comment>
<proteinExistence type="predicted"/>
<reference evidence="1 2" key="1">
    <citation type="submission" date="2018-06" db="EMBL/GenBank/DDBJ databases">
        <title>Complete Genomes of Monosporascus.</title>
        <authorList>
            <person name="Robinson A.J."/>
            <person name="Natvig D.O."/>
        </authorList>
    </citation>
    <scope>NUCLEOTIDE SEQUENCE [LARGE SCALE GENOMIC DNA]</scope>
    <source>
        <strain evidence="1 2">CBS 110550</strain>
    </source>
</reference>
<name>A0A4V1X9V7_9PEZI</name>
<dbReference type="Proteomes" id="UP000293360">
    <property type="component" value="Unassembled WGS sequence"/>
</dbReference>
<organism evidence="1 2">
    <name type="scientific">Monosporascus ibericus</name>
    <dbReference type="NCBI Taxonomy" id="155417"/>
    <lineage>
        <taxon>Eukaryota</taxon>
        <taxon>Fungi</taxon>
        <taxon>Dikarya</taxon>
        <taxon>Ascomycota</taxon>
        <taxon>Pezizomycotina</taxon>
        <taxon>Sordariomycetes</taxon>
        <taxon>Xylariomycetidae</taxon>
        <taxon>Xylariales</taxon>
        <taxon>Xylariales incertae sedis</taxon>
        <taxon>Monosporascus</taxon>
    </lineage>
</organism>
<gene>
    <name evidence="1" type="ORF">DL764_007150</name>
</gene>
<dbReference type="EMBL" id="QJNU01000470">
    <property type="protein sequence ID" value="RYO98222.1"/>
    <property type="molecule type" value="Genomic_DNA"/>
</dbReference>
<sequence length="70" mass="7550">MAATTPKTLKNEQHAHTTELKDQAMPVGGGWTCCKCSKVLFNDIETCSCGHLNCTDCTGAILLLQKGRKP</sequence>
<accession>A0A4V1X9V7</accession>
<dbReference type="AlphaFoldDB" id="A0A4V1X9V7"/>
<keyword evidence="2" id="KW-1185">Reference proteome</keyword>
<evidence type="ECO:0000313" key="1">
    <source>
        <dbReference type="EMBL" id="RYO98222.1"/>
    </source>
</evidence>